<keyword evidence="11" id="KW-1185">Reference proteome</keyword>
<proteinExistence type="inferred from homology"/>
<comment type="similarity">
    <text evidence="1">Belongs to the peptidase A1 family.</text>
</comment>
<dbReference type="Proteomes" id="UP000017836">
    <property type="component" value="Unassembled WGS sequence"/>
</dbReference>
<dbReference type="InterPro" id="IPR032861">
    <property type="entry name" value="TAXi_N"/>
</dbReference>
<dbReference type="InterPro" id="IPR032799">
    <property type="entry name" value="TAXi_C"/>
</dbReference>
<evidence type="ECO:0000256" key="6">
    <source>
        <dbReference type="ARBA" id="ARBA00023180"/>
    </source>
</evidence>
<dbReference type="PRINTS" id="PR00792">
    <property type="entry name" value="PEPSIN"/>
</dbReference>
<name>W1NIV3_AMBTC</name>
<feature type="active site" evidence="7">
    <location>
        <position position="313"/>
    </location>
</feature>
<gene>
    <name evidence="10" type="ORF">AMTR_s00008p00256490</name>
</gene>
<accession>W1NIV3</accession>
<dbReference type="SUPFAM" id="SSF50630">
    <property type="entry name" value="Acid proteases"/>
    <property type="match status" value="1"/>
</dbReference>
<keyword evidence="3 8" id="KW-0732">Signal</keyword>
<sequence>MARVGSLVMASMVICAFMLDSSASKIPESGIRVDLVHVDAGLNFTALQRLQRAVTRGKLRLEKLQSKTTAALDGSGEVDIEAPVHVGNGEFLMKLAIGTPPVSYSAIVDTGSDLVWTQCLPCDKCFKQPTPIFDPAKSSTFGKLSCKSDLCQALPSSTCDPDCEYVYTYGDYSSTQGTLATELFTFGGVSVSEVGFGCGNYNQGRGFSQGAGLVGLGRGPLSLITQLGGSVANKFSYCLKSIDDSDSATSPLLLGAEAKTTGEVITTPLVRNPEQFSFYYITLEGISVGGYLLPIKNTTFEMKADGNGGMIVDSGTTITYLEVAGYREVRKAFLSKMKTPETDGSATGLDLCFSLPSSATEVEVPTLTLHFGGGGSLELPAENYFIADESTGLLCLAMMPASGMSILGNVQQQNFLVQYDLGKELLSFTSAQCDKL</sequence>
<keyword evidence="6" id="KW-0325">Glycoprotein</keyword>
<dbReference type="KEGG" id="atr:18423372"/>
<dbReference type="MEROPS" id="A01.040"/>
<dbReference type="STRING" id="13333.W1NIV3"/>
<evidence type="ECO:0000256" key="1">
    <source>
        <dbReference type="ARBA" id="ARBA00007447"/>
    </source>
</evidence>
<dbReference type="Pfam" id="PF14543">
    <property type="entry name" value="TAXi_N"/>
    <property type="match status" value="1"/>
</dbReference>
<dbReference type="Pfam" id="PF14541">
    <property type="entry name" value="TAXi_C"/>
    <property type="match status" value="1"/>
</dbReference>
<evidence type="ECO:0000256" key="4">
    <source>
        <dbReference type="ARBA" id="ARBA00022750"/>
    </source>
</evidence>
<dbReference type="Gene3D" id="2.40.70.10">
    <property type="entry name" value="Acid Proteases"/>
    <property type="match status" value="2"/>
</dbReference>
<feature type="chain" id="PRO_5004806695" description="Peptidase A1 domain-containing protein" evidence="8">
    <location>
        <begin position="24"/>
        <end position="436"/>
    </location>
</feature>
<evidence type="ECO:0000313" key="11">
    <source>
        <dbReference type="Proteomes" id="UP000017836"/>
    </source>
</evidence>
<dbReference type="PANTHER" id="PTHR47967">
    <property type="entry name" value="OS07G0603500 PROTEIN-RELATED"/>
    <property type="match status" value="1"/>
</dbReference>
<dbReference type="InterPro" id="IPR021109">
    <property type="entry name" value="Peptidase_aspartic_dom_sf"/>
</dbReference>
<dbReference type="GO" id="GO:0005576">
    <property type="term" value="C:extracellular region"/>
    <property type="evidence" value="ECO:0000318"/>
    <property type="project" value="GO_Central"/>
</dbReference>
<feature type="signal peptide" evidence="8">
    <location>
        <begin position="1"/>
        <end position="23"/>
    </location>
</feature>
<keyword evidence="4" id="KW-0064">Aspartyl protease</keyword>
<dbReference type="InterPro" id="IPR034161">
    <property type="entry name" value="Pepsin-like_plant"/>
</dbReference>
<dbReference type="Gramene" id="ERM95453">
    <property type="protein sequence ID" value="ERM95453"/>
    <property type="gene ID" value="AMTR_s00008p00256490"/>
</dbReference>
<dbReference type="OrthoDB" id="660550at2759"/>
<keyword evidence="5" id="KW-0378">Hydrolase</keyword>
<dbReference type="OMA" id="DLPTSKC"/>
<feature type="domain" description="Peptidase A1" evidence="9">
    <location>
        <begin position="91"/>
        <end position="429"/>
    </location>
</feature>
<evidence type="ECO:0000256" key="7">
    <source>
        <dbReference type="PIRSR" id="PIRSR601461-1"/>
    </source>
</evidence>
<reference evidence="11" key="1">
    <citation type="journal article" date="2013" name="Science">
        <title>The Amborella genome and the evolution of flowering plants.</title>
        <authorList>
            <consortium name="Amborella Genome Project"/>
        </authorList>
    </citation>
    <scope>NUCLEOTIDE SEQUENCE [LARGE SCALE GENOMIC DNA]</scope>
</reference>
<dbReference type="InterPro" id="IPR033121">
    <property type="entry name" value="PEPTIDASE_A1"/>
</dbReference>
<dbReference type="PANTHER" id="PTHR47967:SF128">
    <property type="entry name" value="ASPARTIC PROTEINASE CDR1-LIKE"/>
    <property type="match status" value="1"/>
</dbReference>
<dbReference type="HOGENOM" id="CLU_005738_1_3_1"/>
<dbReference type="PROSITE" id="PS51767">
    <property type="entry name" value="PEPTIDASE_A1"/>
    <property type="match status" value="1"/>
</dbReference>
<dbReference type="GO" id="GO:0006508">
    <property type="term" value="P:proteolysis"/>
    <property type="evidence" value="ECO:0007669"/>
    <property type="project" value="UniProtKB-KW"/>
</dbReference>
<dbReference type="AlphaFoldDB" id="W1NIV3"/>
<evidence type="ECO:0000256" key="5">
    <source>
        <dbReference type="ARBA" id="ARBA00022801"/>
    </source>
</evidence>
<dbReference type="EMBL" id="KI397486">
    <property type="protein sequence ID" value="ERM95453.1"/>
    <property type="molecule type" value="Genomic_DNA"/>
</dbReference>
<dbReference type="InterPro" id="IPR001461">
    <property type="entry name" value="Aspartic_peptidase_A1"/>
</dbReference>
<dbReference type="eggNOG" id="KOG1339">
    <property type="taxonomic scope" value="Eukaryota"/>
</dbReference>
<evidence type="ECO:0000259" key="9">
    <source>
        <dbReference type="PROSITE" id="PS51767"/>
    </source>
</evidence>
<dbReference type="FunFam" id="2.40.70.10:FF:000029">
    <property type="entry name" value="Aspartyl protease family protein"/>
    <property type="match status" value="1"/>
</dbReference>
<dbReference type="CDD" id="cd05476">
    <property type="entry name" value="pepsin_A_like_plant"/>
    <property type="match status" value="1"/>
</dbReference>
<feature type="active site" evidence="7">
    <location>
        <position position="109"/>
    </location>
</feature>
<organism evidence="10 11">
    <name type="scientific">Amborella trichopoda</name>
    <dbReference type="NCBI Taxonomy" id="13333"/>
    <lineage>
        <taxon>Eukaryota</taxon>
        <taxon>Viridiplantae</taxon>
        <taxon>Streptophyta</taxon>
        <taxon>Embryophyta</taxon>
        <taxon>Tracheophyta</taxon>
        <taxon>Spermatophyta</taxon>
        <taxon>Magnoliopsida</taxon>
        <taxon>Amborellales</taxon>
        <taxon>Amborellaceae</taxon>
        <taxon>Amborella</taxon>
    </lineage>
</organism>
<evidence type="ECO:0000256" key="3">
    <source>
        <dbReference type="ARBA" id="ARBA00022729"/>
    </source>
</evidence>
<protein>
    <recommendedName>
        <fullName evidence="9">Peptidase A1 domain-containing protein</fullName>
    </recommendedName>
</protein>
<dbReference type="GO" id="GO:0004190">
    <property type="term" value="F:aspartic-type endopeptidase activity"/>
    <property type="evidence" value="ECO:0000318"/>
    <property type="project" value="GO_Central"/>
</dbReference>
<dbReference type="FunFam" id="2.40.70.10:FF:000016">
    <property type="entry name" value="Probable aspartic protease At2g35615"/>
    <property type="match status" value="1"/>
</dbReference>
<keyword evidence="2" id="KW-0645">Protease</keyword>
<evidence type="ECO:0000256" key="2">
    <source>
        <dbReference type="ARBA" id="ARBA00022670"/>
    </source>
</evidence>
<evidence type="ECO:0000256" key="8">
    <source>
        <dbReference type="SAM" id="SignalP"/>
    </source>
</evidence>
<evidence type="ECO:0000313" key="10">
    <source>
        <dbReference type="EMBL" id="ERM95453.1"/>
    </source>
</evidence>
<dbReference type="InterPro" id="IPR051708">
    <property type="entry name" value="Plant_Aspart_Prot_A1"/>
</dbReference>